<gene>
    <name evidence="1" type="ORF">NEOLEDRAFT_1136262</name>
</gene>
<accession>A0A165R9U0</accession>
<evidence type="ECO:0000313" key="1">
    <source>
        <dbReference type="EMBL" id="KZT23501.1"/>
    </source>
</evidence>
<dbReference type="Proteomes" id="UP000076761">
    <property type="component" value="Unassembled WGS sequence"/>
</dbReference>
<proteinExistence type="predicted"/>
<dbReference type="AlphaFoldDB" id="A0A165R9U0"/>
<dbReference type="EMBL" id="KV425584">
    <property type="protein sequence ID" value="KZT23501.1"/>
    <property type="molecule type" value="Genomic_DNA"/>
</dbReference>
<name>A0A165R9U0_9AGAM</name>
<protein>
    <submittedName>
        <fullName evidence="1">Uncharacterized protein</fullName>
    </submittedName>
</protein>
<keyword evidence="2" id="KW-1185">Reference proteome</keyword>
<evidence type="ECO:0000313" key="2">
    <source>
        <dbReference type="Proteomes" id="UP000076761"/>
    </source>
</evidence>
<sequence>MKKIESPRNLCQFVFILGERIELETWTAVKLRFCPWYVQSLSSAHATLPQSLPVLVCARAVGASVIWGLSCVAALRFELYR</sequence>
<reference evidence="1 2" key="1">
    <citation type="journal article" date="2016" name="Mol. Biol. Evol.">
        <title>Comparative Genomics of Early-Diverging Mushroom-Forming Fungi Provides Insights into the Origins of Lignocellulose Decay Capabilities.</title>
        <authorList>
            <person name="Nagy L.G."/>
            <person name="Riley R."/>
            <person name="Tritt A."/>
            <person name="Adam C."/>
            <person name="Daum C."/>
            <person name="Floudas D."/>
            <person name="Sun H."/>
            <person name="Yadav J.S."/>
            <person name="Pangilinan J."/>
            <person name="Larsson K.H."/>
            <person name="Matsuura K."/>
            <person name="Barry K."/>
            <person name="Labutti K."/>
            <person name="Kuo R."/>
            <person name="Ohm R.A."/>
            <person name="Bhattacharya S.S."/>
            <person name="Shirouzu T."/>
            <person name="Yoshinaga Y."/>
            <person name="Martin F.M."/>
            <person name="Grigoriev I.V."/>
            <person name="Hibbett D.S."/>
        </authorList>
    </citation>
    <scope>NUCLEOTIDE SEQUENCE [LARGE SCALE GENOMIC DNA]</scope>
    <source>
        <strain evidence="1 2">HHB14362 ss-1</strain>
    </source>
</reference>
<dbReference type="InParanoid" id="A0A165R9U0"/>
<organism evidence="1 2">
    <name type="scientific">Neolentinus lepideus HHB14362 ss-1</name>
    <dbReference type="NCBI Taxonomy" id="1314782"/>
    <lineage>
        <taxon>Eukaryota</taxon>
        <taxon>Fungi</taxon>
        <taxon>Dikarya</taxon>
        <taxon>Basidiomycota</taxon>
        <taxon>Agaricomycotina</taxon>
        <taxon>Agaricomycetes</taxon>
        <taxon>Gloeophyllales</taxon>
        <taxon>Gloeophyllaceae</taxon>
        <taxon>Neolentinus</taxon>
    </lineage>
</organism>